<protein>
    <submittedName>
        <fullName evidence="1">Uncharacterized protein</fullName>
    </submittedName>
</protein>
<evidence type="ECO:0000313" key="2">
    <source>
        <dbReference type="Proteomes" id="UP000195089"/>
    </source>
</evidence>
<name>A0A243BG20_BACTU</name>
<proteinExistence type="predicted"/>
<sequence>MKPIQLKEAPEELQKAIQMDIKLNYKLLSIREHDLYNRDGVGYQAFLFDGHWSYRILTYEEGLKLIDDRISIWTIKDLMRIDPKLCKEMKSTIEILEMEEKEQSE</sequence>
<dbReference type="EMBL" id="NFDL01000050">
    <property type="protein sequence ID" value="OTY44158.1"/>
    <property type="molecule type" value="Genomic_DNA"/>
</dbReference>
<dbReference type="AlphaFoldDB" id="A0A243BG20"/>
<evidence type="ECO:0000313" key="1">
    <source>
        <dbReference type="EMBL" id="OTY44158.1"/>
    </source>
</evidence>
<gene>
    <name evidence="1" type="ORF">BK742_13840</name>
</gene>
<accession>A0A243BG20</accession>
<dbReference type="Proteomes" id="UP000195089">
    <property type="component" value="Unassembled WGS sequence"/>
</dbReference>
<dbReference type="RefSeq" id="WP_088119615.1">
    <property type="nucleotide sequence ID" value="NZ_NFDL01000050.1"/>
</dbReference>
<comment type="caution">
    <text evidence="1">The sequence shown here is derived from an EMBL/GenBank/DDBJ whole genome shotgun (WGS) entry which is preliminary data.</text>
</comment>
<reference evidence="1 2" key="1">
    <citation type="submission" date="2016-10" db="EMBL/GenBank/DDBJ databases">
        <title>Comparative genomics of Bacillus thuringiensis reveals a path to pathogens against multiple invertebrate hosts.</title>
        <authorList>
            <person name="Zheng J."/>
            <person name="Gao Q."/>
            <person name="Liu H."/>
            <person name="Peng D."/>
            <person name="Ruan L."/>
            <person name="Sun M."/>
        </authorList>
    </citation>
    <scope>NUCLEOTIDE SEQUENCE [LARGE SCALE GENOMIC DNA]</scope>
    <source>
        <strain evidence="1">BGSC 4BX1</strain>
    </source>
</reference>
<organism evidence="1 2">
    <name type="scientific">Bacillus thuringiensis serovar pingluonsis</name>
    <dbReference type="NCBI Taxonomy" id="180881"/>
    <lineage>
        <taxon>Bacteria</taxon>
        <taxon>Bacillati</taxon>
        <taxon>Bacillota</taxon>
        <taxon>Bacilli</taxon>
        <taxon>Bacillales</taxon>
        <taxon>Bacillaceae</taxon>
        <taxon>Bacillus</taxon>
        <taxon>Bacillus cereus group</taxon>
    </lineage>
</organism>